<keyword evidence="2" id="KW-0288">FMN</keyword>
<accession>A0A4R6WWE8</accession>
<reference evidence="4 5" key="1">
    <citation type="submission" date="2019-03" db="EMBL/GenBank/DDBJ databases">
        <title>Genomic Encyclopedia of Type Strains, Phase III (KMG-III): the genomes of soil and plant-associated and newly described type strains.</title>
        <authorList>
            <person name="Whitman W."/>
        </authorList>
    </citation>
    <scope>NUCLEOTIDE SEQUENCE [LARGE SCALE GENOMIC DNA]</scope>
    <source>
        <strain evidence="4 5">CGMCC 1.7660</strain>
    </source>
</reference>
<keyword evidence="3" id="KW-0560">Oxidoreductase</keyword>
<gene>
    <name evidence="4" type="ORF">A8950_1077</name>
</gene>
<keyword evidence="4" id="KW-0503">Monooxygenase</keyword>
<sequence length="340" mass="36094">MPEQQLVTRLTAALECRHPVISAGMGGPARAALAAAISAAGGFGLLGMVREPPALIEREIAALRAATERPFGVNLIPFSTAPQLLEDELAVCFNARVPAMCYFWEVYPALIERTKKAGAMVLYQVGSVDDARLAARAGADIVIVQGIEAGGHVKAKLPLASLLPRVLDAIDIPMAASGGIANGRGLAAALAMGADGVHCGTAFLGATESFAHDYHKQRLIAAQPEDTVLTDLFCINWPPHAPVRVLRNSVVEGAGDKLWGHHPDEMPRIAIGEEEGRPIMKFSTDSPLQSMSGDFEQMALYAGQGVGMERTIRPASAILHDMVTDAVDALRRVQQMVRPA</sequence>
<dbReference type="RefSeq" id="WP_133612539.1">
    <property type="nucleotide sequence ID" value="NZ_SNYW01000006.1"/>
</dbReference>
<dbReference type="SUPFAM" id="SSF51412">
    <property type="entry name" value="Inosine monophosphate dehydrogenase (IMPDH)"/>
    <property type="match status" value="1"/>
</dbReference>
<dbReference type="EMBL" id="SNYW01000006">
    <property type="protein sequence ID" value="TDQ84520.1"/>
    <property type="molecule type" value="Genomic_DNA"/>
</dbReference>
<organism evidence="4 5">
    <name type="scientific">Dongia mobilis</name>
    <dbReference type="NCBI Taxonomy" id="578943"/>
    <lineage>
        <taxon>Bacteria</taxon>
        <taxon>Pseudomonadati</taxon>
        <taxon>Pseudomonadota</taxon>
        <taxon>Alphaproteobacteria</taxon>
        <taxon>Rhodospirillales</taxon>
        <taxon>Dongiaceae</taxon>
        <taxon>Dongia</taxon>
    </lineage>
</organism>
<dbReference type="PANTHER" id="PTHR32332:SF20">
    <property type="entry name" value="2-NITROPROPANE DIOXYGENASE-LIKE PROTEIN"/>
    <property type="match status" value="1"/>
</dbReference>
<evidence type="ECO:0000256" key="1">
    <source>
        <dbReference type="ARBA" id="ARBA00022630"/>
    </source>
</evidence>
<evidence type="ECO:0000256" key="3">
    <source>
        <dbReference type="ARBA" id="ARBA00023002"/>
    </source>
</evidence>
<name>A0A4R6WWE8_9PROT</name>
<protein>
    <submittedName>
        <fullName evidence="4">Nitronate monooxygenase</fullName>
    </submittedName>
</protein>
<evidence type="ECO:0000256" key="2">
    <source>
        <dbReference type="ARBA" id="ARBA00022643"/>
    </source>
</evidence>
<dbReference type="PANTHER" id="PTHR32332">
    <property type="entry name" value="2-NITROPROPANE DIOXYGENASE"/>
    <property type="match status" value="1"/>
</dbReference>
<proteinExistence type="predicted"/>
<keyword evidence="1" id="KW-0285">Flavoprotein</keyword>
<dbReference type="OrthoDB" id="9778912at2"/>
<dbReference type="InterPro" id="IPR004136">
    <property type="entry name" value="NMO"/>
</dbReference>
<dbReference type="Pfam" id="PF03060">
    <property type="entry name" value="NMO"/>
    <property type="match status" value="2"/>
</dbReference>
<dbReference type="CDD" id="cd04730">
    <property type="entry name" value="NPD_like"/>
    <property type="match status" value="1"/>
</dbReference>
<dbReference type="Gene3D" id="3.20.20.70">
    <property type="entry name" value="Aldolase class I"/>
    <property type="match status" value="1"/>
</dbReference>
<dbReference type="AlphaFoldDB" id="A0A4R6WWE8"/>
<dbReference type="GO" id="GO:0018580">
    <property type="term" value="F:nitronate monooxygenase activity"/>
    <property type="evidence" value="ECO:0007669"/>
    <property type="project" value="InterPro"/>
</dbReference>
<dbReference type="InterPro" id="IPR013785">
    <property type="entry name" value="Aldolase_TIM"/>
</dbReference>
<comment type="caution">
    <text evidence="4">The sequence shown here is derived from an EMBL/GenBank/DDBJ whole genome shotgun (WGS) entry which is preliminary data.</text>
</comment>
<evidence type="ECO:0000313" key="4">
    <source>
        <dbReference type="EMBL" id="TDQ84520.1"/>
    </source>
</evidence>
<dbReference type="Proteomes" id="UP000295783">
    <property type="component" value="Unassembled WGS sequence"/>
</dbReference>
<evidence type="ECO:0000313" key="5">
    <source>
        <dbReference type="Proteomes" id="UP000295783"/>
    </source>
</evidence>
<keyword evidence="5" id="KW-1185">Reference proteome</keyword>